<dbReference type="InterPro" id="IPR000535">
    <property type="entry name" value="MSP_dom"/>
</dbReference>
<evidence type="ECO:0000256" key="4">
    <source>
        <dbReference type="SAM" id="Phobius"/>
    </source>
</evidence>
<accession>A0A0E0EI27</accession>
<feature type="transmembrane region" description="Helical" evidence="4">
    <location>
        <begin position="303"/>
        <end position="324"/>
    </location>
</feature>
<protein>
    <recommendedName>
        <fullName evidence="5">MSP domain-containing protein</fullName>
    </recommendedName>
</protein>
<dbReference type="InterPro" id="IPR008962">
    <property type="entry name" value="PapD-like_sf"/>
</dbReference>
<evidence type="ECO:0000313" key="6">
    <source>
        <dbReference type="EnsemblPlants" id="OMERI08G03380.2"/>
    </source>
</evidence>
<organism evidence="6">
    <name type="scientific">Oryza meridionalis</name>
    <dbReference type="NCBI Taxonomy" id="40149"/>
    <lineage>
        <taxon>Eukaryota</taxon>
        <taxon>Viridiplantae</taxon>
        <taxon>Streptophyta</taxon>
        <taxon>Embryophyta</taxon>
        <taxon>Tracheophyta</taxon>
        <taxon>Spermatophyta</taxon>
        <taxon>Magnoliopsida</taxon>
        <taxon>Liliopsida</taxon>
        <taxon>Poales</taxon>
        <taxon>Poaceae</taxon>
        <taxon>BOP clade</taxon>
        <taxon>Oryzoideae</taxon>
        <taxon>Oryzeae</taxon>
        <taxon>Oryzinae</taxon>
        <taxon>Oryza</taxon>
    </lineage>
</organism>
<dbReference type="AlphaFoldDB" id="A0A0E0EI27"/>
<dbReference type="FunFam" id="2.60.40.10:FF:000813">
    <property type="entry name" value="Vesicle-associated protein 1-1"/>
    <property type="match status" value="1"/>
</dbReference>
<dbReference type="PANTHER" id="PTHR10809">
    <property type="entry name" value="VESICLE-ASSOCIATED MEMBRANE PROTEIN-ASSOCIATED PROTEIN"/>
    <property type="match status" value="1"/>
</dbReference>
<keyword evidence="2" id="KW-0175">Coiled coil</keyword>
<feature type="region of interest" description="Disordered" evidence="3">
    <location>
        <begin position="215"/>
        <end position="248"/>
    </location>
</feature>
<proteinExistence type="inferred from homology"/>
<comment type="similarity">
    <text evidence="1">Belongs to the VAMP-associated protein (VAP) (TC 9.B.17) family.</text>
</comment>
<dbReference type="PANTHER" id="PTHR10809:SF154">
    <property type="entry name" value="OS08G0156700 PROTEIN"/>
    <property type="match status" value="1"/>
</dbReference>
<keyword evidence="4" id="KW-0472">Membrane</keyword>
<dbReference type="GO" id="GO:0005789">
    <property type="term" value="C:endoplasmic reticulum membrane"/>
    <property type="evidence" value="ECO:0007669"/>
    <property type="project" value="InterPro"/>
</dbReference>
<dbReference type="Pfam" id="PF00635">
    <property type="entry name" value="Motile_Sperm"/>
    <property type="match status" value="1"/>
</dbReference>
<evidence type="ECO:0000256" key="3">
    <source>
        <dbReference type="SAM" id="MobiDB-lite"/>
    </source>
</evidence>
<dbReference type="STRING" id="40149.A0A0E0EI27"/>
<dbReference type="eggNOG" id="KOG0439">
    <property type="taxonomic scope" value="Eukaryota"/>
</dbReference>
<dbReference type="HOGENOM" id="CLU_036554_1_0_1"/>
<evidence type="ECO:0000259" key="5">
    <source>
        <dbReference type="PROSITE" id="PS50202"/>
    </source>
</evidence>
<keyword evidence="7" id="KW-1185">Reference proteome</keyword>
<keyword evidence="4" id="KW-0812">Transmembrane</keyword>
<dbReference type="GO" id="GO:0061817">
    <property type="term" value="P:endoplasmic reticulum-plasma membrane tethering"/>
    <property type="evidence" value="ECO:0007669"/>
    <property type="project" value="TreeGrafter"/>
</dbReference>
<reference evidence="6" key="2">
    <citation type="submission" date="2018-05" db="EMBL/GenBank/DDBJ databases">
        <title>OmerRS3 (Oryza meridionalis Reference Sequence Version 3).</title>
        <authorList>
            <person name="Zhang J."/>
            <person name="Kudrna D."/>
            <person name="Lee S."/>
            <person name="Talag J."/>
            <person name="Welchert J."/>
            <person name="Wing R.A."/>
        </authorList>
    </citation>
    <scope>NUCLEOTIDE SEQUENCE [LARGE SCALE GENOMIC DNA]</scope>
    <source>
        <strain evidence="6">cv. OR44</strain>
    </source>
</reference>
<dbReference type="Gene3D" id="2.60.40.10">
    <property type="entry name" value="Immunoglobulins"/>
    <property type="match status" value="1"/>
</dbReference>
<reference evidence="6" key="1">
    <citation type="submission" date="2015-04" db="UniProtKB">
        <authorList>
            <consortium name="EnsemblPlants"/>
        </authorList>
    </citation>
    <scope>IDENTIFICATION</scope>
</reference>
<evidence type="ECO:0000256" key="1">
    <source>
        <dbReference type="ARBA" id="ARBA00008932"/>
    </source>
</evidence>
<feature type="domain" description="MSP" evidence="5">
    <location>
        <begin position="95"/>
        <end position="215"/>
    </location>
</feature>
<evidence type="ECO:0000313" key="7">
    <source>
        <dbReference type="Proteomes" id="UP000008021"/>
    </source>
</evidence>
<dbReference type="Proteomes" id="UP000008021">
    <property type="component" value="Chromosome 8"/>
</dbReference>
<name>A0A0E0EI27_9ORYZ</name>
<evidence type="ECO:0000256" key="2">
    <source>
        <dbReference type="SAM" id="Coils"/>
    </source>
</evidence>
<dbReference type="InterPro" id="IPR013783">
    <property type="entry name" value="Ig-like_fold"/>
</dbReference>
<dbReference type="EnsemblPlants" id="OMERI08G03380.2">
    <property type="protein sequence ID" value="OMERI08G03380.2"/>
    <property type="gene ID" value="OMERI08G03380"/>
</dbReference>
<dbReference type="Gramene" id="OMERI08G03380.2">
    <property type="protein sequence ID" value="OMERI08G03380.2"/>
    <property type="gene ID" value="OMERI08G03380"/>
</dbReference>
<dbReference type="SUPFAM" id="SSF49354">
    <property type="entry name" value="PapD-like"/>
    <property type="match status" value="1"/>
</dbReference>
<dbReference type="PROSITE" id="PS50202">
    <property type="entry name" value="MSP"/>
    <property type="match status" value="1"/>
</dbReference>
<keyword evidence="4" id="KW-1133">Transmembrane helix</keyword>
<dbReference type="GO" id="GO:0005886">
    <property type="term" value="C:plasma membrane"/>
    <property type="evidence" value="ECO:0007669"/>
    <property type="project" value="TreeGrafter"/>
</dbReference>
<sequence length="326" mass="36474">MVLWFIGVIRSTTIVHGVIHTFFFPFNNFGLFFFLSSFSLFFLPSPLWLLSWPLLSSRRWLVAPTSSPKISPFHPLRPRLDPAMASPGPATAGELLRIDPVELRFPFELKKQISCSMQLSNLSDDYIAFKVKTTSPKKYSVRPNTGVVLPRSTCDVVVTMQAQREAPPDMQCKDKFLVQSVIAPSGVTVKDITGEMFTKESGNKVEEVKLRVTYIAPPQPPSPVPEESEEGSPSRVSESENGDSLGGGFTRALRERIEPQENSLEAGALINKLNEEKNSAIQQNHKIRQELDMMRREISKKRGGFSFIIVIIVALIGIFLGYMIKS</sequence>
<feature type="transmembrane region" description="Helical" evidence="4">
    <location>
        <begin position="27"/>
        <end position="50"/>
    </location>
</feature>
<feature type="coiled-coil region" evidence="2">
    <location>
        <begin position="270"/>
        <end position="297"/>
    </location>
</feature>
<dbReference type="GO" id="GO:0090158">
    <property type="term" value="P:endoplasmic reticulum membrane organization"/>
    <property type="evidence" value="ECO:0007669"/>
    <property type="project" value="TreeGrafter"/>
</dbReference>
<dbReference type="InterPro" id="IPR016763">
    <property type="entry name" value="VAP"/>
</dbReference>